<evidence type="ECO:0000313" key="2">
    <source>
        <dbReference type="Proteomes" id="UP001066276"/>
    </source>
</evidence>
<sequence length="108" mass="12497">MTRQQITTLCKQLWALDGHRAEYALLRTKQRYDAGGDRAGHLLAHRLRVQAVGRWVVELQLSDGTRTCREEQIIAQFEQFYSDLYTEEGLDEEGVEGYLASVPRLRFP</sequence>
<name>A0AAV7RYA0_PLEWA</name>
<evidence type="ECO:0000313" key="1">
    <source>
        <dbReference type="EMBL" id="KAJ1156641.1"/>
    </source>
</evidence>
<proteinExistence type="predicted"/>
<comment type="caution">
    <text evidence="1">The sequence shown here is derived from an EMBL/GenBank/DDBJ whole genome shotgun (WGS) entry which is preliminary data.</text>
</comment>
<dbReference type="EMBL" id="JANPWB010000009">
    <property type="protein sequence ID" value="KAJ1156641.1"/>
    <property type="molecule type" value="Genomic_DNA"/>
</dbReference>
<gene>
    <name evidence="1" type="ORF">NDU88_009359</name>
</gene>
<protein>
    <submittedName>
        <fullName evidence="1">Uncharacterized protein</fullName>
    </submittedName>
</protein>
<accession>A0AAV7RYA0</accession>
<dbReference type="Proteomes" id="UP001066276">
    <property type="component" value="Chromosome 5"/>
</dbReference>
<reference evidence="1" key="1">
    <citation type="journal article" date="2022" name="bioRxiv">
        <title>Sequencing and chromosome-scale assembly of the giantPleurodeles waltlgenome.</title>
        <authorList>
            <person name="Brown T."/>
            <person name="Elewa A."/>
            <person name="Iarovenko S."/>
            <person name="Subramanian E."/>
            <person name="Araus A.J."/>
            <person name="Petzold A."/>
            <person name="Susuki M."/>
            <person name="Suzuki K.-i.T."/>
            <person name="Hayashi T."/>
            <person name="Toyoda A."/>
            <person name="Oliveira C."/>
            <person name="Osipova E."/>
            <person name="Leigh N.D."/>
            <person name="Simon A."/>
            <person name="Yun M.H."/>
        </authorList>
    </citation>
    <scope>NUCLEOTIDE SEQUENCE</scope>
    <source>
        <strain evidence="1">20211129_DDA</strain>
        <tissue evidence="1">Liver</tissue>
    </source>
</reference>
<organism evidence="1 2">
    <name type="scientific">Pleurodeles waltl</name>
    <name type="common">Iberian ribbed newt</name>
    <dbReference type="NCBI Taxonomy" id="8319"/>
    <lineage>
        <taxon>Eukaryota</taxon>
        <taxon>Metazoa</taxon>
        <taxon>Chordata</taxon>
        <taxon>Craniata</taxon>
        <taxon>Vertebrata</taxon>
        <taxon>Euteleostomi</taxon>
        <taxon>Amphibia</taxon>
        <taxon>Batrachia</taxon>
        <taxon>Caudata</taxon>
        <taxon>Salamandroidea</taxon>
        <taxon>Salamandridae</taxon>
        <taxon>Pleurodelinae</taxon>
        <taxon>Pleurodeles</taxon>
    </lineage>
</organism>
<dbReference type="AlphaFoldDB" id="A0AAV7RYA0"/>
<keyword evidence="2" id="KW-1185">Reference proteome</keyword>